<feature type="compositionally biased region" description="Polar residues" evidence="1">
    <location>
        <begin position="1"/>
        <end position="17"/>
    </location>
</feature>
<dbReference type="InterPro" id="IPR045255">
    <property type="entry name" value="RanBP1-like"/>
</dbReference>
<evidence type="ECO:0000313" key="4">
    <source>
        <dbReference type="Proteomes" id="UP001165065"/>
    </source>
</evidence>
<gene>
    <name evidence="3" type="ORF">TrCOL_g2352</name>
</gene>
<proteinExistence type="predicted"/>
<evidence type="ECO:0000259" key="2">
    <source>
        <dbReference type="PROSITE" id="PS50196"/>
    </source>
</evidence>
<sequence>MRALNAENSASNSTKQNATQSSEEEKATSATAFASSGFASYSSNPFSVAASVKPSGFGAVSAASSSASLAPASSEAFTSSGFSSMASSNPFQAALAAAVNGEEEEECILQLRVKSFKLTTLKDIEKATSQEDGSEDAAPTASAKSPPKVGEWKEMGIGPIRCLVPISSSASCTVRLVQRRETTPGGQGTKVLLNATVGQCDLTGTEAAAAQPAAAADDESATGKVYKPEGKFCRVSLLHKAEEDENPSVVNYLLKFKSEQERKAFTDVIQSSTQSPV</sequence>
<protein>
    <recommendedName>
        <fullName evidence="2">RanBD1 domain-containing protein</fullName>
    </recommendedName>
</protein>
<dbReference type="Proteomes" id="UP001165065">
    <property type="component" value="Unassembled WGS sequence"/>
</dbReference>
<dbReference type="AlphaFoldDB" id="A0A9W7GI77"/>
<evidence type="ECO:0000313" key="3">
    <source>
        <dbReference type="EMBL" id="GMI44553.1"/>
    </source>
</evidence>
<evidence type="ECO:0000256" key="1">
    <source>
        <dbReference type="SAM" id="MobiDB-lite"/>
    </source>
</evidence>
<dbReference type="EMBL" id="BRYA01000220">
    <property type="protein sequence ID" value="GMI44553.1"/>
    <property type="molecule type" value="Genomic_DNA"/>
</dbReference>
<dbReference type="Gene3D" id="2.30.29.30">
    <property type="entry name" value="Pleckstrin-homology domain (PH domain)/Phosphotyrosine-binding domain (PTB)"/>
    <property type="match status" value="1"/>
</dbReference>
<dbReference type="PROSITE" id="PS50196">
    <property type="entry name" value="RANBD1"/>
    <property type="match status" value="1"/>
</dbReference>
<name>A0A9W7GI77_9STRA</name>
<keyword evidence="4" id="KW-1185">Reference proteome</keyword>
<dbReference type="InterPro" id="IPR000156">
    <property type="entry name" value="Ran_bind_dom"/>
</dbReference>
<comment type="caution">
    <text evidence="3">The sequence shown here is derived from an EMBL/GenBank/DDBJ whole genome shotgun (WGS) entry which is preliminary data.</text>
</comment>
<dbReference type="PANTHER" id="PTHR23138:SF183">
    <property type="entry name" value="RANBD1 DOMAIN-CONTAINING PROTEIN"/>
    <property type="match status" value="1"/>
</dbReference>
<dbReference type="OrthoDB" id="205128at2759"/>
<dbReference type="GO" id="GO:0005643">
    <property type="term" value="C:nuclear pore"/>
    <property type="evidence" value="ECO:0007669"/>
    <property type="project" value="TreeGrafter"/>
</dbReference>
<dbReference type="InterPro" id="IPR011993">
    <property type="entry name" value="PH-like_dom_sf"/>
</dbReference>
<feature type="domain" description="RanBD1" evidence="2">
    <location>
        <begin position="100"/>
        <end position="277"/>
    </location>
</feature>
<feature type="region of interest" description="Disordered" evidence="1">
    <location>
        <begin position="127"/>
        <end position="150"/>
    </location>
</feature>
<accession>A0A9W7GI77</accession>
<dbReference type="GO" id="GO:0005096">
    <property type="term" value="F:GTPase activator activity"/>
    <property type="evidence" value="ECO:0007669"/>
    <property type="project" value="TreeGrafter"/>
</dbReference>
<feature type="compositionally biased region" description="Low complexity" evidence="1">
    <location>
        <begin position="137"/>
        <end position="148"/>
    </location>
</feature>
<organism evidence="3 4">
    <name type="scientific">Triparma columacea</name>
    <dbReference type="NCBI Taxonomy" id="722753"/>
    <lineage>
        <taxon>Eukaryota</taxon>
        <taxon>Sar</taxon>
        <taxon>Stramenopiles</taxon>
        <taxon>Ochrophyta</taxon>
        <taxon>Bolidophyceae</taxon>
        <taxon>Parmales</taxon>
        <taxon>Triparmaceae</taxon>
        <taxon>Triparma</taxon>
    </lineage>
</organism>
<reference evidence="4" key="1">
    <citation type="journal article" date="2023" name="Commun. Biol.">
        <title>Genome analysis of Parmales, the sister group of diatoms, reveals the evolutionary specialization of diatoms from phago-mixotrophs to photoautotrophs.</title>
        <authorList>
            <person name="Ban H."/>
            <person name="Sato S."/>
            <person name="Yoshikawa S."/>
            <person name="Yamada K."/>
            <person name="Nakamura Y."/>
            <person name="Ichinomiya M."/>
            <person name="Sato N."/>
            <person name="Blanc-Mathieu R."/>
            <person name="Endo H."/>
            <person name="Kuwata A."/>
            <person name="Ogata H."/>
        </authorList>
    </citation>
    <scope>NUCLEOTIDE SEQUENCE [LARGE SCALE GENOMIC DNA]</scope>
</reference>
<dbReference type="GO" id="GO:0005737">
    <property type="term" value="C:cytoplasm"/>
    <property type="evidence" value="ECO:0007669"/>
    <property type="project" value="TreeGrafter"/>
</dbReference>
<feature type="region of interest" description="Disordered" evidence="1">
    <location>
        <begin position="1"/>
        <end position="29"/>
    </location>
</feature>
<dbReference type="PANTHER" id="PTHR23138">
    <property type="entry name" value="RAN BINDING PROTEIN"/>
    <property type="match status" value="1"/>
</dbReference>